<evidence type="ECO:0000256" key="1">
    <source>
        <dbReference type="ARBA" id="ARBA00008345"/>
    </source>
</evidence>
<proteinExistence type="inferred from homology"/>
<dbReference type="InterPro" id="IPR029062">
    <property type="entry name" value="Class_I_gatase-like"/>
</dbReference>
<dbReference type="NCBIfam" id="TIGR03800">
    <property type="entry name" value="PLP_synth_Pdx2"/>
    <property type="match status" value="1"/>
</dbReference>
<comment type="caution">
    <text evidence="9">The sequence shown here is derived from an EMBL/GenBank/DDBJ whole genome shotgun (WGS) entry which is preliminary data.</text>
</comment>
<comment type="catalytic activity">
    <reaction evidence="6">
        <text>L-glutamine + H2O = L-glutamate + NH4(+)</text>
        <dbReference type="Rhea" id="RHEA:15889"/>
        <dbReference type="ChEBI" id="CHEBI:15377"/>
        <dbReference type="ChEBI" id="CHEBI:28938"/>
        <dbReference type="ChEBI" id="CHEBI:29985"/>
        <dbReference type="ChEBI" id="CHEBI:58359"/>
        <dbReference type="EC" id="3.5.1.2"/>
    </reaction>
</comment>
<dbReference type="GO" id="GO:0004359">
    <property type="term" value="F:glutaminase activity"/>
    <property type="evidence" value="ECO:0007669"/>
    <property type="project" value="UniProtKB-EC"/>
</dbReference>
<dbReference type="EC" id="3.5.1.2" evidence="2"/>
<accession>A0A0F8CY88</accession>
<keyword evidence="4" id="KW-0315">Glutamine amidotransferase</keyword>
<organism evidence="9 10">
    <name type="scientific">Ceratocystis fimbriata f. sp. platani</name>
    <dbReference type="NCBI Taxonomy" id="88771"/>
    <lineage>
        <taxon>Eukaryota</taxon>
        <taxon>Fungi</taxon>
        <taxon>Dikarya</taxon>
        <taxon>Ascomycota</taxon>
        <taxon>Pezizomycotina</taxon>
        <taxon>Sordariomycetes</taxon>
        <taxon>Hypocreomycetidae</taxon>
        <taxon>Microascales</taxon>
        <taxon>Ceratocystidaceae</taxon>
        <taxon>Ceratocystis</taxon>
    </lineage>
</organism>
<evidence type="ECO:0000256" key="7">
    <source>
        <dbReference type="PIRSR" id="PIRSR005639-1"/>
    </source>
</evidence>
<gene>
    <name evidence="9" type="primary">PDX2</name>
    <name evidence="9" type="ORF">CFO_g2086</name>
</gene>
<dbReference type="GO" id="GO:0008614">
    <property type="term" value="P:pyridoxine metabolic process"/>
    <property type="evidence" value="ECO:0007669"/>
    <property type="project" value="TreeGrafter"/>
</dbReference>
<dbReference type="PROSITE" id="PS01236">
    <property type="entry name" value="PDXT_SNO_1"/>
    <property type="match status" value="1"/>
</dbReference>
<feature type="binding site" evidence="8">
    <location>
        <begin position="61"/>
        <end position="63"/>
    </location>
    <ligand>
        <name>L-glutamine</name>
        <dbReference type="ChEBI" id="CHEBI:58359"/>
    </ligand>
</feature>
<dbReference type="HAMAP" id="MF_01615">
    <property type="entry name" value="PdxT"/>
    <property type="match status" value="1"/>
</dbReference>
<reference evidence="9 10" key="1">
    <citation type="submission" date="2015-04" db="EMBL/GenBank/DDBJ databases">
        <title>Genome sequence of Ceratocystis platani, a major pathogen of plane trees.</title>
        <authorList>
            <person name="Belbahri L."/>
        </authorList>
    </citation>
    <scope>NUCLEOTIDE SEQUENCE [LARGE SCALE GENOMIC DNA]</scope>
    <source>
        <strain evidence="9 10">CFO</strain>
    </source>
</reference>
<dbReference type="PROSITE" id="PS51130">
    <property type="entry name" value="PDXT_SNO_2"/>
    <property type="match status" value="1"/>
</dbReference>
<evidence type="ECO:0000313" key="9">
    <source>
        <dbReference type="EMBL" id="KKF95577.1"/>
    </source>
</evidence>
<sequence length="252" mass="27037">MVSSSSVTVGVLALQGGFHEHLNLLWQASKAISSQAVALDFIEVRTPAALDQCDALIIPGGESTTIANIAEQSGLMQPLRDFVNHHRKPVWGTCAGLILLSDEASATKQGGQALIGGLNVRVQRNHFGRQIESFFTPLDLPFLSSSTEGVANEPFQAVFIRAPIVEEILPPKAPQNAPAQVLASLPVREDSKGRDSKTAASHGDIVAIQQGNILGTSFHPELTNDSRIHEWWLRQVLDAAAQTTVGQQDIQG</sequence>
<dbReference type="CDD" id="cd01749">
    <property type="entry name" value="GATase1_PB"/>
    <property type="match status" value="1"/>
</dbReference>
<feature type="binding site" evidence="8">
    <location>
        <begin position="160"/>
        <end position="161"/>
    </location>
    <ligand>
        <name>L-glutamine</name>
        <dbReference type="ChEBI" id="CHEBI:58359"/>
    </ligand>
</feature>
<evidence type="ECO:0000256" key="3">
    <source>
        <dbReference type="ARBA" id="ARBA00022801"/>
    </source>
</evidence>
<comment type="similarity">
    <text evidence="1">Belongs to the glutaminase PdxT/SNO family.</text>
</comment>
<dbReference type="SUPFAM" id="SSF52317">
    <property type="entry name" value="Class I glutamine amidotransferase-like"/>
    <property type="match status" value="1"/>
</dbReference>
<dbReference type="Gene3D" id="3.40.50.880">
    <property type="match status" value="1"/>
</dbReference>
<evidence type="ECO:0000256" key="2">
    <source>
        <dbReference type="ARBA" id="ARBA00012918"/>
    </source>
</evidence>
<dbReference type="Proteomes" id="UP000034841">
    <property type="component" value="Unassembled WGS sequence"/>
</dbReference>
<dbReference type="AlphaFoldDB" id="A0A0F8CY88"/>
<keyword evidence="5" id="KW-0456">Lyase</keyword>
<dbReference type="OrthoDB" id="2039at2759"/>
<dbReference type="InterPro" id="IPR002161">
    <property type="entry name" value="PdxT/SNO"/>
</dbReference>
<protein>
    <recommendedName>
        <fullName evidence="2">glutaminase</fullName>
        <ecNumber evidence="2">3.5.1.2</ecNumber>
    </recommendedName>
</protein>
<dbReference type="GO" id="GO:0016829">
    <property type="term" value="F:lyase activity"/>
    <property type="evidence" value="ECO:0007669"/>
    <property type="project" value="UniProtKB-KW"/>
</dbReference>
<evidence type="ECO:0000313" key="10">
    <source>
        <dbReference type="Proteomes" id="UP000034841"/>
    </source>
</evidence>
<dbReference type="PANTHER" id="PTHR31559">
    <property type="entry name" value="PYRIDOXAL 5'-PHOSPHATE SYNTHASE SUBUNIT SNO"/>
    <property type="match status" value="1"/>
</dbReference>
<dbReference type="GO" id="GO:0042823">
    <property type="term" value="P:pyridoxal phosphate biosynthetic process"/>
    <property type="evidence" value="ECO:0007669"/>
    <property type="project" value="InterPro"/>
</dbReference>
<evidence type="ECO:0000256" key="8">
    <source>
        <dbReference type="PIRSR" id="PIRSR005639-2"/>
    </source>
</evidence>
<dbReference type="EMBL" id="LBBL01000088">
    <property type="protein sequence ID" value="KKF95577.1"/>
    <property type="molecule type" value="Genomic_DNA"/>
</dbReference>
<keyword evidence="9" id="KW-0808">Transferase</keyword>
<dbReference type="PANTHER" id="PTHR31559:SF0">
    <property type="entry name" value="PYRIDOXAL 5'-PHOSPHATE SYNTHASE SUBUNIT SNO1-RELATED"/>
    <property type="match status" value="1"/>
</dbReference>
<dbReference type="InterPro" id="IPR021196">
    <property type="entry name" value="PdxT/SNO_CS"/>
</dbReference>
<dbReference type="PROSITE" id="PS51273">
    <property type="entry name" value="GATASE_TYPE_1"/>
    <property type="match status" value="1"/>
</dbReference>
<dbReference type="GO" id="GO:0016740">
    <property type="term" value="F:transferase activity"/>
    <property type="evidence" value="ECO:0007669"/>
    <property type="project" value="UniProtKB-KW"/>
</dbReference>
<feature type="binding site" evidence="8">
    <location>
        <position position="124"/>
    </location>
    <ligand>
        <name>L-glutamine</name>
        <dbReference type="ChEBI" id="CHEBI:58359"/>
    </ligand>
</feature>
<feature type="active site" description="Charge relay system" evidence="7">
    <location>
        <position position="221"/>
    </location>
</feature>
<dbReference type="Pfam" id="PF01174">
    <property type="entry name" value="SNO"/>
    <property type="match status" value="1"/>
</dbReference>
<evidence type="ECO:0000256" key="4">
    <source>
        <dbReference type="ARBA" id="ARBA00022962"/>
    </source>
</evidence>
<dbReference type="PIRSF" id="PIRSF005639">
    <property type="entry name" value="Glut_amidoT_SNO"/>
    <property type="match status" value="1"/>
</dbReference>
<evidence type="ECO:0000256" key="6">
    <source>
        <dbReference type="ARBA" id="ARBA00049534"/>
    </source>
</evidence>
<name>A0A0F8CY88_CERFI</name>
<dbReference type="GO" id="GO:1903600">
    <property type="term" value="C:glutaminase complex"/>
    <property type="evidence" value="ECO:0007669"/>
    <property type="project" value="TreeGrafter"/>
</dbReference>
<evidence type="ECO:0000256" key="5">
    <source>
        <dbReference type="ARBA" id="ARBA00023239"/>
    </source>
</evidence>
<dbReference type="GO" id="GO:0005829">
    <property type="term" value="C:cytosol"/>
    <property type="evidence" value="ECO:0007669"/>
    <property type="project" value="TreeGrafter"/>
</dbReference>
<feature type="active site" description="Charge relay system" evidence="7">
    <location>
        <position position="219"/>
    </location>
</feature>
<keyword evidence="10" id="KW-1185">Reference proteome</keyword>
<keyword evidence="3" id="KW-0378">Hydrolase</keyword>
<feature type="active site" description="Nucleophile" evidence="7">
    <location>
        <position position="94"/>
    </location>
</feature>